<dbReference type="InterPro" id="IPR002035">
    <property type="entry name" value="VWF_A"/>
</dbReference>
<proteinExistence type="predicted"/>
<dbReference type="Proteomes" id="UP001139103">
    <property type="component" value="Unassembled WGS sequence"/>
</dbReference>
<dbReference type="RefSeq" id="WP_230215144.1">
    <property type="nucleotide sequence ID" value="NZ_JAJKFT010000002.1"/>
</dbReference>
<reference evidence="3" key="1">
    <citation type="submission" date="2021-11" db="EMBL/GenBank/DDBJ databases">
        <title>Genome sequence.</title>
        <authorList>
            <person name="Sun Q."/>
        </authorList>
    </citation>
    <scope>NUCLEOTIDE SEQUENCE</scope>
    <source>
        <strain evidence="3">JC732</strain>
    </source>
</reference>
<dbReference type="AlphaFoldDB" id="A0A9X1MI47"/>
<dbReference type="CDD" id="cd00198">
    <property type="entry name" value="vWFA"/>
    <property type="match status" value="1"/>
</dbReference>
<accession>A0A9X1MI47</accession>
<feature type="region of interest" description="Disordered" evidence="1">
    <location>
        <begin position="1"/>
        <end position="22"/>
    </location>
</feature>
<feature type="compositionally biased region" description="Polar residues" evidence="1">
    <location>
        <begin position="123"/>
        <end position="140"/>
    </location>
</feature>
<feature type="domain" description="VWFA" evidence="2">
    <location>
        <begin position="176"/>
        <end position="318"/>
    </location>
</feature>
<evidence type="ECO:0000313" key="4">
    <source>
        <dbReference type="Proteomes" id="UP001139103"/>
    </source>
</evidence>
<protein>
    <submittedName>
        <fullName evidence="3">VWA domain-containing protein</fullName>
    </submittedName>
</protein>
<gene>
    <name evidence="3" type="ORF">LOC68_02160</name>
</gene>
<evidence type="ECO:0000256" key="1">
    <source>
        <dbReference type="SAM" id="MobiDB-lite"/>
    </source>
</evidence>
<feature type="region of interest" description="Disordered" evidence="1">
    <location>
        <begin position="123"/>
        <end position="147"/>
    </location>
</feature>
<dbReference type="InterPro" id="IPR036465">
    <property type="entry name" value="vWFA_dom_sf"/>
</dbReference>
<dbReference type="Gene3D" id="3.40.50.410">
    <property type="entry name" value="von Willebrand factor, type A domain"/>
    <property type="match status" value="1"/>
</dbReference>
<organism evidence="3 4">
    <name type="scientific">Blastopirellula sediminis</name>
    <dbReference type="NCBI Taxonomy" id="2894196"/>
    <lineage>
        <taxon>Bacteria</taxon>
        <taxon>Pseudomonadati</taxon>
        <taxon>Planctomycetota</taxon>
        <taxon>Planctomycetia</taxon>
        <taxon>Pirellulales</taxon>
        <taxon>Pirellulaceae</taxon>
        <taxon>Blastopirellula</taxon>
    </lineage>
</organism>
<dbReference type="EMBL" id="JAJKFT010000002">
    <property type="protein sequence ID" value="MCC9627201.1"/>
    <property type="molecule type" value="Genomic_DNA"/>
</dbReference>
<evidence type="ECO:0000259" key="2">
    <source>
        <dbReference type="Pfam" id="PF00092"/>
    </source>
</evidence>
<keyword evidence="4" id="KW-1185">Reference proteome</keyword>
<name>A0A9X1MI47_9BACT</name>
<sequence>MRKPPRTRVDSSASRSKSVRKSNHSWRDQRPFLFSVAVHAVLILLLALLAVPVISGQRMGAVILDESALLPLDSQLAESNQLVPELELPVLVETPLDAEDSVPASLTSPSLEADFSKEMPTKSVENLSGEGSTQVAQVSPRNGRGATHVAVGNYDEAMDQITRELIRLLKDGEVVVVWLFDQSTSMEDDRAQIGARIGRVYQELTASGFAEHNALTTGIASYSGDYAQHTATPTSDVRQIYRAIERVPIDTIGKELTCKSVIEAIARHRRYVENSKRQFALIVVTDESGDPEDNQRNLEKAILEAQSTGCRVYFLGRESMFGYPYEHLAAVDLQHGISRVSTYDRGPETPFIEQLQTDGFAARTDAVLSGFGPYEQVRLTRETGGLFFMMPDDKPAGGPPMRHHYDPVVLDHYLPDWRPRSEVVEDLKRDPLQLLMTKVIQELNPFQSASVNAAAIRQLFSSDPAILIGEIQQEQVKMRAYIAYLNQAIHSLEVAKPLRDASPSLRQQANYDLLFAQLLTYRIRAAELHDYLTLFLQERPAGGSKWGWRIVMTKQLMTPQNHWAEVALARSFLEHIVTARKGTPWAAAAQLELDRGFGAAIQPVPAP</sequence>
<dbReference type="SUPFAM" id="SSF53300">
    <property type="entry name" value="vWA-like"/>
    <property type="match status" value="1"/>
</dbReference>
<comment type="caution">
    <text evidence="3">The sequence shown here is derived from an EMBL/GenBank/DDBJ whole genome shotgun (WGS) entry which is preliminary data.</text>
</comment>
<evidence type="ECO:0000313" key="3">
    <source>
        <dbReference type="EMBL" id="MCC9627201.1"/>
    </source>
</evidence>
<dbReference type="Pfam" id="PF00092">
    <property type="entry name" value="VWA"/>
    <property type="match status" value="1"/>
</dbReference>